<organism evidence="2 3">
    <name type="scientific">Puniceicoccus vermicola</name>
    <dbReference type="NCBI Taxonomy" id="388746"/>
    <lineage>
        <taxon>Bacteria</taxon>
        <taxon>Pseudomonadati</taxon>
        <taxon>Verrucomicrobiota</taxon>
        <taxon>Opitutia</taxon>
        <taxon>Puniceicoccales</taxon>
        <taxon>Puniceicoccaceae</taxon>
        <taxon>Puniceicoccus</taxon>
    </lineage>
</organism>
<feature type="transmembrane region" description="Helical" evidence="1">
    <location>
        <begin position="148"/>
        <end position="169"/>
    </location>
</feature>
<keyword evidence="1" id="KW-0472">Membrane</keyword>
<protein>
    <submittedName>
        <fullName evidence="2">Uncharacterized protein</fullName>
    </submittedName>
</protein>
<comment type="caution">
    <text evidence="2">The sequence shown here is derived from an EMBL/GenBank/DDBJ whole genome shotgun (WGS) entry which is preliminary data.</text>
</comment>
<feature type="transmembrane region" description="Helical" evidence="1">
    <location>
        <begin position="337"/>
        <end position="358"/>
    </location>
</feature>
<proteinExistence type="predicted"/>
<keyword evidence="1" id="KW-1133">Transmembrane helix</keyword>
<reference evidence="2 3" key="1">
    <citation type="submission" date="2020-07" db="EMBL/GenBank/DDBJ databases">
        <authorList>
            <person name="Feng X."/>
        </authorList>
    </citation>
    <scope>NUCLEOTIDE SEQUENCE [LARGE SCALE GENOMIC DNA]</scope>
    <source>
        <strain evidence="2 3">JCM14086</strain>
    </source>
</reference>
<dbReference type="EMBL" id="JACHVA010000016">
    <property type="protein sequence ID" value="MBC2600377.1"/>
    <property type="molecule type" value="Genomic_DNA"/>
</dbReference>
<keyword evidence="3" id="KW-1185">Reference proteome</keyword>
<evidence type="ECO:0000313" key="2">
    <source>
        <dbReference type="EMBL" id="MBC2600377.1"/>
    </source>
</evidence>
<sequence>MWKLIQSLFGEYRLALSLGVRVGCLSSIIRKSLSRGVAIFFYLGIFFLMVRTCLDMMVSGREGPADLVAGMTHVSIVLFLIQLIAAGTRRESGHPKNLIVAFYGGNSRHAANHMVATILGTALALSLEIGLLLSLGMEWALPANVSPLKWILAMLLVVGVNCVGVMALSSLVSVRIVWWILMGYLFCGLIGFFGERQGVLQGDLLFQSGKWLAEILPQSRLEQSLWTEMLGGSSSWMNWIPAIAVSLTLPFWIRRQLRQYDLYEDEWDSADLDFEDDQYLEEAESSSDDLGLLNQIGTESDPGIPPSARIRDPQIFLQWFDRRERVLQQYLEGPCFAFLRGIYWSPLILIILCIYRIALDTGWLPFWELAVIGLPVLAIIPFLSLAISGVTHINTMAGRAVPLEDLFPLGFGERVFTRLKVGIIQMSLGLPVLACALALAPLQELGVDGIYLRCFGAYLSWMGLLPVGAVIAKQSGYRLTGRRWGFVLGIGNCGFVFSLIVIFLGTLISAFFEPWLLVVFLPLSWGIAGLCWLLFKKAVDFGFYEMRLRPNRA</sequence>
<evidence type="ECO:0000256" key="1">
    <source>
        <dbReference type="SAM" id="Phobius"/>
    </source>
</evidence>
<accession>A0A7X1AV45</accession>
<name>A0A7X1AV45_9BACT</name>
<gene>
    <name evidence="2" type="ORF">H5P30_01130</name>
</gene>
<feature type="transmembrane region" description="Helical" evidence="1">
    <location>
        <begin position="176"/>
        <end position="194"/>
    </location>
</feature>
<feature type="transmembrane region" description="Helical" evidence="1">
    <location>
        <begin position="364"/>
        <end position="387"/>
    </location>
</feature>
<dbReference type="AlphaFoldDB" id="A0A7X1AV45"/>
<feature type="transmembrane region" description="Helical" evidence="1">
    <location>
        <begin position="236"/>
        <end position="253"/>
    </location>
</feature>
<feature type="transmembrane region" description="Helical" evidence="1">
    <location>
        <begin position="449"/>
        <end position="472"/>
    </location>
</feature>
<dbReference type="RefSeq" id="WP_185691126.1">
    <property type="nucleotide sequence ID" value="NZ_JACHVA010000016.1"/>
</dbReference>
<keyword evidence="1" id="KW-0812">Transmembrane</keyword>
<evidence type="ECO:0000313" key="3">
    <source>
        <dbReference type="Proteomes" id="UP000525652"/>
    </source>
</evidence>
<dbReference type="Proteomes" id="UP000525652">
    <property type="component" value="Unassembled WGS sequence"/>
</dbReference>
<feature type="transmembrane region" description="Helical" evidence="1">
    <location>
        <begin position="115"/>
        <end position="136"/>
    </location>
</feature>
<feature type="transmembrane region" description="Helical" evidence="1">
    <location>
        <begin position="484"/>
        <end position="508"/>
    </location>
</feature>
<feature type="transmembrane region" description="Helical" evidence="1">
    <location>
        <begin position="70"/>
        <end position="88"/>
    </location>
</feature>
<feature type="transmembrane region" description="Helical" evidence="1">
    <location>
        <begin position="423"/>
        <end position="443"/>
    </location>
</feature>
<feature type="transmembrane region" description="Helical" evidence="1">
    <location>
        <begin position="36"/>
        <end position="58"/>
    </location>
</feature>
<feature type="transmembrane region" description="Helical" evidence="1">
    <location>
        <begin position="514"/>
        <end position="535"/>
    </location>
</feature>